<evidence type="ECO:0000313" key="2">
    <source>
        <dbReference type="Proteomes" id="UP001367508"/>
    </source>
</evidence>
<accession>A0AAN9LNW2</accession>
<dbReference type="AlphaFoldDB" id="A0AAN9LNW2"/>
<comment type="caution">
    <text evidence="1">The sequence shown here is derived from an EMBL/GenBank/DDBJ whole genome shotgun (WGS) entry which is preliminary data.</text>
</comment>
<gene>
    <name evidence="1" type="ORF">VNO77_20257</name>
</gene>
<dbReference type="EMBL" id="JAYMYQ010000004">
    <property type="protein sequence ID" value="KAK7339580.1"/>
    <property type="molecule type" value="Genomic_DNA"/>
</dbReference>
<organism evidence="1 2">
    <name type="scientific">Canavalia gladiata</name>
    <name type="common">Sword bean</name>
    <name type="synonym">Dolichos gladiatus</name>
    <dbReference type="NCBI Taxonomy" id="3824"/>
    <lineage>
        <taxon>Eukaryota</taxon>
        <taxon>Viridiplantae</taxon>
        <taxon>Streptophyta</taxon>
        <taxon>Embryophyta</taxon>
        <taxon>Tracheophyta</taxon>
        <taxon>Spermatophyta</taxon>
        <taxon>Magnoliopsida</taxon>
        <taxon>eudicotyledons</taxon>
        <taxon>Gunneridae</taxon>
        <taxon>Pentapetalae</taxon>
        <taxon>rosids</taxon>
        <taxon>fabids</taxon>
        <taxon>Fabales</taxon>
        <taxon>Fabaceae</taxon>
        <taxon>Papilionoideae</taxon>
        <taxon>50 kb inversion clade</taxon>
        <taxon>NPAAA clade</taxon>
        <taxon>indigoferoid/millettioid clade</taxon>
        <taxon>Phaseoleae</taxon>
        <taxon>Canavalia</taxon>
    </lineage>
</organism>
<keyword evidence="2" id="KW-1185">Reference proteome</keyword>
<reference evidence="1 2" key="1">
    <citation type="submission" date="2024-01" db="EMBL/GenBank/DDBJ databases">
        <title>The genomes of 5 underutilized Papilionoideae crops provide insights into root nodulation and disease resistanc.</title>
        <authorList>
            <person name="Jiang F."/>
        </authorList>
    </citation>
    <scope>NUCLEOTIDE SEQUENCE [LARGE SCALE GENOMIC DNA]</scope>
    <source>
        <strain evidence="1">LVBAO_FW01</strain>
        <tissue evidence="1">Leaves</tissue>
    </source>
</reference>
<protein>
    <submittedName>
        <fullName evidence="1">Uncharacterized protein</fullName>
    </submittedName>
</protein>
<evidence type="ECO:0000313" key="1">
    <source>
        <dbReference type="EMBL" id="KAK7339580.1"/>
    </source>
</evidence>
<dbReference type="Proteomes" id="UP001367508">
    <property type="component" value="Unassembled WGS sequence"/>
</dbReference>
<name>A0AAN9LNW2_CANGL</name>
<proteinExistence type="predicted"/>
<sequence length="233" mass="26201">MNRQKGLLSILLHPFQENLPQIGVSLRDVRSVRELSMSHERDVRRTEEALLVDCSHLITLIIRRLSLESSHFEPGPIKLLEFGQPYYRQTTIALSEWRSANDPSASCDSGGTGHSLFLTRMLKMEVGVYSRGAYDAQTPSHTSKAIKGGSTCMPRHILGLRLNNRDEPYAYTGIGPCSPPTRQLNKRVLGFIREAESTTIKTKYALGSLHSDHCIWVHNPLLGRMAILTQQYC</sequence>